<dbReference type="OrthoDB" id="10002959at2759"/>
<dbReference type="Pfam" id="PF00089">
    <property type="entry name" value="Trypsin"/>
    <property type="match status" value="1"/>
</dbReference>
<dbReference type="PANTHER" id="PTHR24252:SF7">
    <property type="entry name" value="HYALIN"/>
    <property type="match status" value="1"/>
</dbReference>
<reference evidence="6" key="1">
    <citation type="submission" date="2021-11" db="EMBL/GenBank/DDBJ databases">
        <authorList>
            <person name="Schell T."/>
        </authorList>
    </citation>
    <scope>NUCLEOTIDE SEQUENCE</scope>
    <source>
        <strain evidence="6">M5</strain>
    </source>
</reference>
<dbReference type="InterPro" id="IPR009003">
    <property type="entry name" value="Peptidase_S1_PA"/>
</dbReference>
<dbReference type="SMART" id="SM00020">
    <property type="entry name" value="Tryp_SPc"/>
    <property type="match status" value="1"/>
</dbReference>
<organism evidence="6 7">
    <name type="scientific">Daphnia galeata</name>
    <dbReference type="NCBI Taxonomy" id="27404"/>
    <lineage>
        <taxon>Eukaryota</taxon>
        <taxon>Metazoa</taxon>
        <taxon>Ecdysozoa</taxon>
        <taxon>Arthropoda</taxon>
        <taxon>Crustacea</taxon>
        <taxon>Branchiopoda</taxon>
        <taxon>Diplostraca</taxon>
        <taxon>Cladocera</taxon>
        <taxon>Anomopoda</taxon>
        <taxon>Daphniidae</taxon>
        <taxon>Daphnia</taxon>
    </lineage>
</organism>
<keyword evidence="3" id="KW-1015">Disulfide bond</keyword>
<keyword evidence="7" id="KW-1185">Reference proteome</keyword>
<dbReference type="AlphaFoldDB" id="A0A8J2RX39"/>
<comment type="subcellular location">
    <subcellularLocation>
        <location evidence="1">Secreted</location>
    </subcellularLocation>
</comment>
<dbReference type="PROSITE" id="PS50240">
    <property type="entry name" value="TRYPSIN_DOM"/>
    <property type="match status" value="1"/>
</dbReference>
<keyword evidence="4" id="KW-0720">Serine protease</keyword>
<comment type="caution">
    <text evidence="6">The sequence shown here is derived from an EMBL/GenBank/DDBJ whole genome shotgun (WGS) entry which is preliminary data.</text>
</comment>
<dbReference type="GO" id="GO:0005576">
    <property type="term" value="C:extracellular region"/>
    <property type="evidence" value="ECO:0007669"/>
    <property type="project" value="UniProtKB-SubCell"/>
</dbReference>
<gene>
    <name evidence="6" type="ORF">DGAL_LOCUS14912</name>
</gene>
<dbReference type="GO" id="GO:0006508">
    <property type="term" value="P:proteolysis"/>
    <property type="evidence" value="ECO:0007669"/>
    <property type="project" value="UniProtKB-KW"/>
</dbReference>
<dbReference type="InterPro" id="IPR033116">
    <property type="entry name" value="TRYPSIN_SER"/>
</dbReference>
<dbReference type="GO" id="GO:0004252">
    <property type="term" value="F:serine-type endopeptidase activity"/>
    <property type="evidence" value="ECO:0007669"/>
    <property type="project" value="InterPro"/>
</dbReference>
<sequence length="249" mass="27889">MRMINSVIAERNQYPYMISLGIKSYYGKIFKLCGGSLITPNKILTAAHCVTEEMSTNLKNADDFQVLLGAHELSGNRNDAQLARNVAKIKIHEKYNPKNWFNDIAILTLDRPVKFTQTISPVCLPPQGTTDLYDGRLVFAKGWGHTEEGGKASDFLRHVSKRIMHHAECRQIFKPKNYADHMLCAYQPGKGTCQGDSGGPLVIQSNNSPKCKYVQVGIVSWGHGCARHGYPGVFMRVTSFLPWIKMNTQ</sequence>
<keyword evidence="4" id="KW-0378">Hydrolase</keyword>
<keyword evidence="2" id="KW-0964">Secreted</keyword>
<dbReference type="InterPro" id="IPR043504">
    <property type="entry name" value="Peptidase_S1_PA_chymotrypsin"/>
</dbReference>
<dbReference type="PROSITE" id="PS00134">
    <property type="entry name" value="TRYPSIN_HIS"/>
    <property type="match status" value="1"/>
</dbReference>
<feature type="domain" description="Peptidase S1" evidence="5">
    <location>
        <begin position="3"/>
        <end position="249"/>
    </location>
</feature>
<dbReference type="InterPro" id="IPR001254">
    <property type="entry name" value="Trypsin_dom"/>
</dbReference>
<dbReference type="Proteomes" id="UP000789390">
    <property type="component" value="Unassembled WGS sequence"/>
</dbReference>
<dbReference type="PRINTS" id="PR00722">
    <property type="entry name" value="CHYMOTRYPSIN"/>
</dbReference>
<evidence type="ECO:0000256" key="3">
    <source>
        <dbReference type="ARBA" id="ARBA00023157"/>
    </source>
</evidence>
<accession>A0A8J2RX39</accession>
<evidence type="ECO:0000256" key="2">
    <source>
        <dbReference type="ARBA" id="ARBA00022525"/>
    </source>
</evidence>
<dbReference type="CDD" id="cd00190">
    <property type="entry name" value="Tryp_SPc"/>
    <property type="match status" value="1"/>
</dbReference>
<evidence type="ECO:0000256" key="1">
    <source>
        <dbReference type="ARBA" id="ARBA00004613"/>
    </source>
</evidence>
<evidence type="ECO:0000259" key="5">
    <source>
        <dbReference type="PROSITE" id="PS50240"/>
    </source>
</evidence>
<dbReference type="PROSITE" id="PS00135">
    <property type="entry name" value="TRYPSIN_SER"/>
    <property type="match status" value="1"/>
</dbReference>
<dbReference type="InterPro" id="IPR018114">
    <property type="entry name" value="TRYPSIN_HIS"/>
</dbReference>
<protein>
    <recommendedName>
        <fullName evidence="5">Peptidase S1 domain-containing protein</fullName>
    </recommendedName>
</protein>
<name>A0A8J2RX39_9CRUS</name>
<evidence type="ECO:0000313" key="7">
    <source>
        <dbReference type="Proteomes" id="UP000789390"/>
    </source>
</evidence>
<dbReference type="InterPro" id="IPR001314">
    <property type="entry name" value="Peptidase_S1A"/>
</dbReference>
<evidence type="ECO:0000256" key="4">
    <source>
        <dbReference type="RuleBase" id="RU363034"/>
    </source>
</evidence>
<dbReference type="EMBL" id="CAKKLH010000312">
    <property type="protein sequence ID" value="CAH0111272.1"/>
    <property type="molecule type" value="Genomic_DNA"/>
</dbReference>
<keyword evidence="4" id="KW-0645">Protease</keyword>
<dbReference type="SUPFAM" id="SSF50494">
    <property type="entry name" value="Trypsin-like serine proteases"/>
    <property type="match status" value="1"/>
</dbReference>
<dbReference type="PANTHER" id="PTHR24252">
    <property type="entry name" value="ACROSIN-RELATED"/>
    <property type="match status" value="1"/>
</dbReference>
<dbReference type="FunFam" id="2.40.10.10:FF:000038">
    <property type="entry name" value="Serine protease"/>
    <property type="match status" value="1"/>
</dbReference>
<dbReference type="Gene3D" id="2.40.10.10">
    <property type="entry name" value="Trypsin-like serine proteases"/>
    <property type="match status" value="1"/>
</dbReference>
<evidence type="ECO:0000313" key="6">
    <source>
        <dbReference type="EMBL" id="CAH0111272.1"/>
    </source>
</evidence>
<proteinExistence type="predicted"/>